<dbReference type="InterPro" id="IPR015943">
    <property type="entry name" value="WD40/YVTN_repeat-like_dom_sf"/>
</dbReference>
<dbReference type="RefSeq" id="WP_243797630.1">
    <property type="nucleotide sequence ID" value="NZ_CP094669.1"/>
</dbReference>
<keyword evidence="1" id="KW-0732">Signal</keyword>
<dbReference type="PANTHER" id="PTHR47197:SF3">
    <property type="entry name" value="DIHYDRO-HEME D1 DEHYDROGENASE"/>
    <property type="match status" value="1"/>
</dbReference>
<dbReference type="EMBL" id="CP094669">
    <property type="protein sequence ID" value="UOG74324.1"/>
    <property type="molecule type" value="Genomic_DNA"/>
</dbReference>
<dbReference type="Pfam" id="PF16819">
    <property type="entry name" value="DUF5074"/>
    <property type="match status" value="1"/>
</dbReference>
<sequence length="363" mass="38498">MSTSFRIFPLFTRAVAVGAGALALLSCNPDDDSQSTPLYNLSKDGSNVLVLNEGQFGTPNGEISLFSKTTKKILNNNAFRTINQRDIGDVIQSMLVVGDRGYIVVNNSKKVEVIDVRTFGEVATVDGLDQPRYAVAAGPDKVYISEWTSGTTGRVAVLDTRTNKVSKTVPVGGRPEQMLLAGGKVYVPNSDQNTVTVINASTDAVESTLTVTEGPSALVQDASGAIWVSCSGITRYGGPPSYAVISSTPGSLIKLNAAASAAALTLPFTRSGPANLQLNAAGTELYYRYSGGVYRMSTTASTLPTTPIIRRSFYGFNVDPQDNTIYGAIAPYTTTGKFIRYQASGTAIDSFNVGLLPNGFVFY</sequence>
<accession>A0ABY4CZB9</accession>
<dbReference type="InterPro" id="IPR011964">
    <property type="entry name" value="YVTN_b-propeller_repeat"/>
</dbReference>
<dbReference type="InterPro" id="IPR031815">
    <property type="entry name" value="DUF5074"/>
</dbReference>
<dbReference type="PANTHER" id="PTHR47197">
    <property type="entry name" value="PROTEIN NIRF"/>
    <property type="match status" value="1"/>
</dbReference>
<evidence type="ECO:0000256" key="1">
    <source>
        <dbReference type="SAM" id="SignalP"/>
    </source>
</evidence>
<proteinExistence type="predicted"/>
<evidence type="ECO:0000313" key="2">
    <source>
        <dbReference type="EMBL" id="UOG74324.1"/>
    </source>
</evidence>
<dbReference type="PROSITE" id="PS51257">
    <property type="entry name" value="PROKAR_LIPOPROTEIN"/>
    <property type="match status" value="1"/>
</dbReference>
<organism evidence="2 3">
    <name type="scientific">Hymenobacter tibetensis</name>
    <dbReference type="NCBI Taxonomy" id="497967"/>
    <lineage>
        <taxon>Bacteria</taxon>
        <taxon>Pseudomonadati</taxon>
        <taxon>Bacteroidota</taxon>
        <taxon>Cytophagia</taxon>
        <taxon>Cytophagales</taxon>
        <taxon>Hymenobacteraceae</taxon>
        <taxon>Hymenobacter</taxon>
    </lineage>
</organism>
<dbReference type="Gene3D" id="2.130.10.10">
    <property type="entry name" value="YVTN repeat-like/Quinoprotein amine dehydrogenase"/>
    <property type="match status" value="1"/>
</dbReference>
<dbReference type="SUPFAM" id="SSF50974">
    <property type="entry name" value="Nitrous oxide reductase, N-terminal domain"/>
    <property type="match status" value="1"/>
</dbReference>
<dbReference type="Proteomes" id="UP000831113">
    <property type="component" value="Chromosome"/>
</dbReference>
<evidence type="ECO:0008006" key="4">
    <source>
        <dbReference type="Google" id="ProtNLM"/>
    </source>
</evidence>
<dbReference type="InterPro" id="IPR051200">
    <property type="entry name" value="Host-pathogen_enzymatic-act"/>
</dbReference>
<protein>
    <recommendedName>
        <fullName evidence="4">Cell surface protein</fullName>
    </recommendedName>
</protein>
<dbReference type="InterPro" id="IPR011045">
    <property type="entry name" value="N2O_reductase_N"/>
</dbReference>
<reference evidence="2 3" key="1">
    <citation type="submission" date="2022-03" db="EMBL/GenBank/DDBJ databases">
        <title>Hymenobactersp. isolated from the air.</title>
        <authorList>
            <person name="Won M."/>
            <person name="Kwon S.-W."/>
        </authorList>
    </citation>
    <scope>NUCLEOTIDE SEQUENCE [LARGE SCALE GENOMIC DNA]</scope>
    <source>
        <strain evidence="2 3">KACC 21982</strain>
    </source>
</reference>
<feature type="signal peptide" evidence="1">
    <location>
        <begin position="1"/>
        <end position="18"/>
    </location>
</feature>
<evidence type="ECO:0000313" key="3">
    <source>
        <dbReference type="Proteomes" id="UP000831113"/>
    </source>
</evidence>
<gene>
    <name evidence="2" type="ORF">MTX78_19665</name>
</gene>
<dbReference type="NCBIfam" id="TIGR02276">
    <property type="entry name" value="beta_rpt_yvtn"/>
    <property type="match status" value="2"/>
</dbReference>
<name>A0ABY4CZB9_9BACT</name>
<feature type="chain" id="PRO_5046918570" description="Cell surface protein" evidence="1">
    <location>
        <begin position="19"/>
        <end position="363"/>
    </location>
</feature>
<keyword evidence="3" id="KW-1185">Reference proteome</keyword>